<sequence>MTLDNLLDKPSCSLEPVHGRELMTVAYLLKYHGYTFLAGEVKELAEQILKDSK</sequence>
<dbReference type="EMBL" id="LR796274">
    <property type="protein sequence ID" value="CAB4133239.1"/>
    <property type="molecule type" value="Genomic_DNA"/>
</dbReference>
<organism evidence="1">
    <name type="scientific">uncultured Caudovirales phage</name>
    <dbReference type="NCBI Taxonomy" id="2100421"/>
    <lineage>
        <taxon>Viruses</taxon>
        <taxon>Duplodnaviria</taxon>
        <taxon>Heunggongvirae</taxon>
        <taxon>Uroviricota</taxon>
        <taxon>Caudoviricetes</taxon>
        <taxon>Peduoviridae</taxon>
        <taxon>Maltschvirus</taxon>
        <taxon>Maltschvirus maltsch</taxon>
    </lineage>
</organism>
<proteinExistence type="predicted"/>
<name>A0A6J5LNF4_9CAUD</name>
<evidence type="ECO:0000313" key="1">
    <source>
        <dbReference type="EMBL" id="CAB4133239.1"/>
    </source>
</evidence>
<accession>A0A6J5LNF4</accession>
<reference evidence="1" key="1">
    <citation type="submission" date="2020-04" db="EMBL/GenBank/DDBJ databases">
        <authorList>
            <person name="Chiriac C."/>
            <person name="Salcher M."/>
            <person name="Ghai R."/>
            <person name="Kavagutti S V."/>
        </authorList>
    </citation>
    <scope>NUCLEOTIDE SEQUENCE</scope>
</reference>
<gene>
    <name evidence="1" type="ORF">UFOVP257_92</name>
</gene>
<protein>
    <submittedName>
        <fullName evidence="1">Uncharacterized protein</fullName>
    </submittedName>
</protein>